<dbReference type="Gene3D" id="3.40.50.200">
    <property type="entry name" value="Peptidase S8/S53 domain"/>
    <property type="match status" value="1"/>
</dbReference>
<keyword evidence="5 6" id="KW-0720">Serine protease</keyword>
<dbReference type="AlphaFoldDB" id="A0A2T2P7S3"/>
<evidence type="ECO:0000259" key="10">
    <source>
        <dbReference type="Pfam" id="PF05922"/>
    </source>
</evidence>
<dbReference type="PROSITE" id="PS51892">
    <property type="entry name" value="SUBTILASE"/>
    <property type="match status" value="1"/>
</dbReference>
<evidence type="ECO:0000256" key="1">
    <source>
        <dbReference type="ARBA" id="ARBA00011073"/>
    </source>
</evidence>
<dbReference type="PANTHER" id="PTHR43806">
    <property type="entry name" value="PEPTIDASE S8"/>
    <property type="match status" value="1"/>
</dbReference>
<dbReference type="InterPro" id="IPR050131">
    <property type="entry name" value="Peptidase_S8_subtilisin-like"/>
</dbReference>
<evidence type="ECO:0000313" key="11">
    <source>
        <dbReference type="EMBL" id="PSN73715.1"/>
    </source>
</evidence>
<evidence type="ECO:0000256" key="2">
    <source>
        <dbReference type="ARBA" id="ARBA00022670"/>
    </source>
</evidence>
<dbReference type="PROSITE" id="PS00137">
    <property type="entry name" value="SUBTILASE_HIS"/>
    <property type="match status" value="1"/>
</dbReference>
<dbReference type="PANTHER" id="PTHR43806:SF58">
    <property type="entry name" value="ALKALINE PROTEASE 1-RELATED"/>
    <property type="match status" value="1"/>
</dbReference>
<dbReference type="Pfam" id="PF05922">
    <property type="entry name" value="Inhibitor_I9"/>
    <property type="match status" value="1"/>
</dbReference>
<comment type="similarity">
    <text evidence="1 6 7">Belongs to the peptidase S8 family.</text>
</comment>
<keyword evidence="2 6" id="KW-0645">Protease</keyword>
<feature type="active site" description="Charge relay system" evidence="6">
    <location>
        <position position="325"/>
    </location>
</feature>
<proteinExistence type="inferred from homology"/>
<feature type="active site" description="Charge relay system" evidence="6">
    <location>
        <position position="170"/>
    </location>
</feature>
<evidence type="ECO:0000259" key="9">
    <source>
        <dbReference type="Pfam" id="PF00082"/>
    </source>
</evidence>
<dbReference type="EMBL" id="KZ678129">
    <property type="protein sequence ID" value="PSN73715.1"/>
    <property type="molecule type" value="Genomic_DNA"/>
</dbReference>
<dbReference type="SUPFAM" id="SSF52743">
    <property type="entry name" value="Subtilisin-like"/>
    <property type="match status" value="1"/>
</dbReference>
<dbReference type="SUPFAM" id="SSF54897">
    <property type="entry name" value="Protease propeptides/inhibitors"/>
    <property type="match status" value="1"/>
</dbReference>
<organism evidence="11 12">
    <name type="scientific">Corynespora cassiicola Philippines</name>
    <dbReference type="NCBI Taxonomy" id="1448308"/>
    <lineage>
        <taxon>Eukaryota</taxon>
        <taxon>Fungi</taxon>
        <taxon>Dikarya</taxon>
        <taxon>Ascomycota</taxon>
        <taxon>Pezizomycotina</taxon>
        <taxon>Dothideomycetes</taxon>
        <taxon>Pleosporomycetidae</taxon>
        <taxon>Pleosporales</taxon>
        <taxon>Corynesporascaceae</taxon>
        <taxon>Corynespora</taxon>
    </lineage>
</organism>
<dbReference type="InterPro" id="IPR023827">
    <property type="entry name" value="Peptidase_S8_Asp-AS"/>
</dbReference>
<evidence type="ECO:0000256" key="3">
    <source>
        <dbReference type="ARBA" id="ARBA00022729"/>
    </source>
</evidence>
<dbReference type="CDD" id="cd04077">
    <property type="entry name" value="Peptidases_S8_PCSK9_ProteinaseK_like"/>
    <property type="match status" value="1"/>
</dbReference>
<dbReference type="PROSITE" id="PS00138">
    <property type="entry name" value="SUBTILASE_SER"/>
    <property type="match status" value="1"/>
</dbReference>
<dbReference type="Pfam" id="PF00082">
    <property type="entry name" value="Peptidase_S8"/>
    <property type="match status" value="1"/>
</dbReference>
<dbReference type="GO" id="GO:0004252">
    <property type="term" value="F:serine-type endopeptidase activity"/>
    <property type="evidence" value="ECO:0007669"/>
    <property type="project" value="UniProtKB-UniRule"/>
</dbReference>
<keyword evidence="12" id="KW-1185">Reference proteome</keyword>
<dbReference type="GO" id="GO:0005576">
    <property type="term" value="C:extracellular region"/>
    <property type="evidence" value="ECO:0007669"/>
    <property type="project" value="UniProtKB-ARBA"/>
</dbReference>
<dbReference type="Gene3D" id="3.30.70.80">
    <property type="entry name" value="Peptidase S8 propeptide/proteinase inhibitor I9"/>
    <property type="match status" value="1"/>
</dbReference>
<keyword evidence="3 8" id="KW-0732">Signal</keyword>
<evidence type="ECO:0000256" key="5">
    <source>
        <dbReference type="ARBA" id="ARBA00022825"/>
    </source>
</evidence>
<evidence type="ECO:0000256" key="6">
    <source>
        <dbReference type="PROSITE-ProRule" id="PRU01240"/>
    </source>
</evidence>
<sequence length="381" mass="39413">MYTSLLLALLPAAFAAPLIKPRADTLIAGKYIVKFKGEVLTAAVDEVKTMVASAPDFEYSFGGFNGFAGTLSEEELEKLQALDTVEYIMQDAEVHTQDWQYEAGAPWGLGRISHEEPGNNTYVYDSTAGEGTCSYIIDTGIEVSHPEFEGRAEWLDNFTGDGDDTDGQGHGTHVAGTVGSVTYGVAKKTKLFAVKVLDASGSGTFSGVIAGIDYVATDAATRDCPKGAVANMSLGGSRNTAVNQAVAAAVTSGVFFAVAAGNNNRDATNYSPASEPTACTVGASDSSDAKASFSNFGSLVDVFAPGVQILSTWIGGSTNTISGTSMASPHIAGLGAYLLAYENLETSAVCSRIVELALEGKISGLPNGTVNLLSFNGAPTS</sequence>
<accession>A0A2T2P7S3</accession>
<dbReference type="InterPro" id="IPR015500">
    <property type="entry name" value="Peptidase_S8_subtilisin-rel"/>
</dbReference>
<dbReference type="InterPro" id="IPR037045">
    <property type="entry name" value="S8pro/Inhibitor_I9_sf"/>
</dbReference>
<feature type="chain" id="PRO_5015678287" evidence="8">
    <location>
        <begin position="16"/>
        <end position="381"/>
    </location>
</feature>
<reference evidence="11 12" key="1">
    <citation type="journal article" date="2018" name="Front. Microbiol.">
        <title>Genome-Wide Analysis of Corynespora cassiicola Leaf Fall Disease Putative Effectors.</title>
        <authorList>
            <person name="Lopez D."/>
            <person name="Ribeiro S."/>
            <person name="Label P."/>
            <person name="Fumanal B."/>
            <person name="Venisse J.S."/>
            <person name="Kohler A."/>
            <person name="de Oliveira R.R."/>
            <person name="Labutti K."/>
            <person name="Lipzen A."/>
            <person name="Lail K."/>
            <person name="Bauer D."/>
            <person name="Ohm R.A."/>
            <person name="Barry K.W."/>
            <person name="Spatafora J."/>
            <person name="Grigoriev I.V."/>
            <person name="Martin F.M."/>
            <person name="Pujade-Renaud V."/>
        </authorList>
    </citation>
    <scope>NUCLEOTIDE SEQUENCE [LARGE SCALE GENOMIC DNA]</scope>
    <source>
        <strain evidence="11 12">Philippines</strain>
    </source>
</reference>
<dbReference type="InterPro" id="IPR023828">
    <property type="entry name" value="Peptidase_S8_Ser-AS"/>
</dbReference>
<dbReference type="FunFam" id="3.40.50.200:FF:000014">
    <property type="entry name" value="Proteinase K"/>
    <property type="match status" value="1"/>
</dbReference>
<evidence type="ECO:0000256" key="4">
    <source>
        <dbReference type="ARBA" id="ARBA00022801"/>
    </source>
</evidence>
<evidence type="ECO:0000256" key="8">
    <source>
        <dbReference type="SAM" id="SignalP"/>
    </source>
</evidence>
<evidence type="ECO:0000313" key="12">
    <source>
        <dbReference type="Proteomes" id="UP000240883"/>
    </source>
</evidence>
<feature type="domain" description="Inhibitor I9" evidence="10">
    <location>
        <begin position="30"/>
        <end position="97"/>
    </location>
</feature>
<dbReference type="STRING" id="1448308.A0A2T2P7S3"/>
<feature type="active site" description="Charge relay system" evidence="6">
    <location>
        <position position="138"/>
    </location>
</feature>
<dbReference type="InterPro" id="IPR034193">
    <property type="entry name" value="PCSK9_ProteinaseK-like"/>
</dbReference>
<dbReference type="InterPro" id="IPR000209">
    <property type="entry name" value="Peptidase_S8/S53_dom"/>
</dbReference>
<gene>
    <name evidence="11" type="ORF">BS50DRAFT_193819</name>
</gene>
<dbReference type="OrthoDB" id="206201at2759"/>
<keyword evidence="4 6" id="KW-0378">Hydrolase</keyword>
<dbReference type="InterPro" id="IPR022398">
    <property type="entry name" value="Peptidase_S8_His-AS"/>
</dbReference>
<dbReference type="InterPro" id="IPR010259">
    <property type="entry name" value="S8pro/Inhibitor_I9"/>
</dbReference>
<feature type="domain" description="Peptidase S8/S53" evidence="9">
    <location>
        <begin position="136"/>
        <end position="348"/>
    </location>
</feature>
<name>A0A2T2P7S3_CORCC</name>
<dbReference type="GO" id="GO:0006508">
    <property type="term" value="P:proteolysis"/>
    <property type="evidence" value="ECO:0007669"/>
    <property type="project" value="UniProtKB-KW"/>
</dbReference>
<dbReference type="Proteomes" id="UP000240883">
    <property type="component" value="Unassembled WGS sequence"/>
</dbReference>
<dbReference type="PRINTS" id="PR00723">
    <property type="entry name" value="SUBTILISIN"/>
</dbReference>
<dbReference type="InterPro" id="IPR036852">
    <property type="entry name" value="Peptidase_S8/S53_dom_sf"/>
</dbReference>
<evidence type="ECO:0000256" key="7">
    <source>
        <dbReference type="RuleBase" id="RU003355"/>
    </source>
</evidence>
<dbReference type="PROSITE" id="PS00136">
    <property type="entry name" value="SUBTILASE_ASP"/>
    <property type="match status" value="1"/>
</dbReference>
<feature type="signal peptide" evidence="8">
    <location>
        <begin position="1"/>
        <end position="15"/>
    </location>
</feature>
<protein>
    <submittedName>
        <fullName evidence="11">Subtilisin-like serine protease</fullName>
    </submittedName>
</protein>